<organism evidence="14 15">
    <name type="scientific">Pelagicoccus mobilis</name>
    <dbReference type="NCBI Taxonomy" id="415221"/>
    <lineage>
        <taxon>Bacteria</taxon>
        <taxon>Pseudomonadati</taxon>
        <taxon>Verrucomicrobiota</taxon>
        <taxon>Opitutia</taxon>
        <taxon>Puniceicoccales</taxon>
        <taxon>Pelagicoccaceae</taxon>
        <taxon>Pelagicoccus</taxon>
    </lineage>
</organism>
<dbReference type="InterPro" id="IPR037066">
    <property type="entry name" value="Plug_dom_sf"/>
</dbReference>
<comment type="subcellular location">
    <subcellularLocation>
        <location evidence="1 11">Cell outer membrane</location>
        <topology evidence="1 11">Multi-pass membrane protein</topology>
    </subcellularLocation>
</comment>
<evidence type="ECO:0000259" key="13">
    <source>
        <dbReference type="Pfam" id="PF07715"/>
    </source>
</evidence>
<evidence type="ECO:0000256" key="4">
    <source>
        <dbReference type="ARBA" id="ARBA00022496"/>
    </source>
</evidence>
<evidence type="ECO:0000313" key="15">
    <source>
        <dbReference type="Proteomes" id="UP000617628"/>
    </source>
</evidence>
<gene>
    <name evidence="14" type="ORF">JIN87_20845</name>
</gene>
<evidence type="ECO:0000256" key="7">
    <source>
        <dbReference type="ARBA" id="ARBA00023004"/>
    </source>
</evidence>
<keyword evidence="10 11" id="KW-0998">Cell outer membrane</keyword>
<feature type="domain" description="TonB-dependent receptor plug" evidence="13">
    <location>
        <begin position="73"/>
        <end position="180"/>
    </location>
</feature>
<keyword evidence="7" id="KW-0408">Iron</keyword>
<dbReference type="InterPro" id="IPR012910">
    <property type="entry name" value="Plug_dom"/>
</dbReference>
<keyword evidence="9 11" id="KW-0472">Membrane</keyword>
<keyword evidence="8" id="KW-0406">Ion transport</keyword>
<dbReference type="EMBL" id="JAENIL010000046">
    <property type="protein sequence ID" value="MBK1879348.1"/>
    <property type="molecule type" value="Genomic_DNA"/>
</dbReference>
<keyword evidence="5 11" id="KW-0812">Transmembrane</keyword>
<dbReference type="PANTHER" id="PTHR32552:SF68">
    <property type="entry name" value="FERRICHROME OUTER MEMBRANE TRANSPORTER_PHAGE RECEPTOR"/>
    <property type="match status" value="1"/>
</dbReference>
<dbReference type="Pfam" id="PF07715">
    <property type="entry name" value="Plug"/>
    <property type="match status" value="1"/>
</dbReference>
<comment type="caution">
    <text evidence="14">The sequence shown here is derived from an EMBL/GenBank/DDBJ whole genome shotgun (WGS) entry which is preliminary data.</text>
</comment>
<evidence type="ECO:0000313" key="14">
    <source>
        <dbReference type="EMBL" id="MBK1879348.1"/>
    </source>
</evidence>
<dbReference type="InterPro" id="IPR039426">
    <property type="entry name" value="TonB-dep_rcpt-like"/>
</dbReference>
<keyword evidence="2 11" id="KW-0813">Transport</keyword>
<keyword evidence="15" id="KW-1185">Reference proteome</keyword>
<keyword evidence="6" id="KW-0732">Signal</keyword>
<evidence type="ECO:0000256" key="1">
    <source>
        <dbReference type="ARBA" id="ARBA00004571"/>
    </source>
</evidence>
<dbReference type="SUPFAM" id="SSF56935">
    <property type="entry name" value="Porins"/>
    <property type="match status" value="1"/>
</dbReference>
<dbReference type="PROSITE" id="PS52016">
    <property type="entry name" value="TONB_DEPENDENT_REC_3"/>
    <property type="match status" value="1"/>
</dbReference>
<dbReference type="AlphaFoldDB" id="A0A934S5J7"/>
<proteinExistence type="inferred from homology"/>
<keyword evidence="14" id="KW-0675">Receptor</keyword>
<dbReference type="GO" id="GO:0009279">
    <property type="term" value="C:cell outer membrane"/>
    <property type="evidence" value="ECO:0007669"/>
    <property type="project" value="UniProtKB-SubCell"/>
</dbReference>
<evidence type="ECO:0000256" key="9">
    <source>
        <dbReference type="ARBA" id="ARBA00023136"/>
    </source>
</evidence>
<evidence type="ECO:0000256" key="6">
    <source>
        <dbReference type="ARBA" id="ARBA00022729"/>
    </source>
</evidence>
<name>A0A934S5J7_9BACT</name>
<evidence type="ECO:0000256" key="11">
    <source>
        <dbReference type="PROSITE-ProRule" id="PRU01360"/>
    </source>
</evidence>
<sequence length="1032" mass="114810">MELIPIPSKGSKRFEQICSLLLAATVPAISAFSQDDSQGEEIFELSPFTIEAGDDTGYRATSTLAGSRLKSELKDVAASISVVTSEFMEDLGATDIENTLVYVAGVETDLVTDTSAVVNGYLEASPNPGNNRVRGLSSVDVTSDFFQVGNGNLDSYNIERMTLVRGPNSVLFGLGSPAGILDYTTKKAHFGEGVGSFKLKLDSFGSVRGTIDYNKVLVDDKLAVRLMALDEHGKFQFDRAFDNDQRVFLAVTAKPIKATTIRLGAEHGENKARRARYSPPQDNVSGWLAAGRPTWDPVANEGMLPSDVFSDPDQAKAFREIAGIAGNAFMAFTDMNSTVPDYTSFTRLVSPTGGGLDPERRFYRSSDPQEDVYEFDKQVSDERIFPYQDVDIHTLGQSYQNSSDEKIAITLEQKVTEDLFFEFGYYEDSIENDGYSHIMNQTAGIAVDVNERLINGDPNPNFLRPFVYGRGLGSNTVSDANSWRATGSYELDFAAKADGVFRHLGRHQLTGVYSENTTERFLYRWEPKITQMNGPAWSNHLQNANHRFGQFYYVGDPLTGNLPNYTAFPGDGVGPISGRSYTFDYYDVDSGTWQETQSTTERLVHNPPTNRSKSEVEGYGGALQSFFLNGKVVTTFGWRHDEISSWNLTGPAPDATTGLVSLDTSLPGWQFADEPDTEPQSGETMTKGIVVAPKDWIRFHYNESENFAVSAQKVNIFREAIPSAGGEGKDWGVSFDAFNDKLLVKVNWFETSQVNSDNRSVGFLSSWGINSVERQLYGYLKRNNRLAEWEHPLGDKDPNNPGFDANYQKPNNVGDTNDFVSEGIEFEAIYNPTPRWRMAFNMTQVETVQANSALDLVRYNDQRLPYLEQFFDENKSAAQTWADWYWIKIGKPLANAEAANGKVSTALAKYSANFVTNYNFARDGKFKGLSVGGSMRWREGATIGYPDIEVDGIIRSDLDNPFTGPDLFNVGLHASYKKKVFNDKVNWKVQMNIQNLIGDDDINATRINSNGEVAAWRVGRDRYVQLTNTFTF</sequence>
<evidence type="ECO:0000256" key="3">
    <source>
        <dbReference type="ARBA" id="ARBA00022452"/>
    </source>
</evidence>
<comment type="similarity">
    <text evidence="11">Belongs to the TonB-dependent receptor family.</text>
</comment>
<accession>A0A934S5J7</accession>
<dbReference type="InterPro" id="IPR036942">
    <property type="entry name" value="Beta-barrel_TonB_sf"/>
</dbReference>
<dbReference type="RefSeq" id="WP_200357561.1">
    <property type="nucleotide sequence ID" value="NZ_JAENIL010000046.1"/>
</dbReference>
<evidence type="ECO:0000256" key="5">
    <source>
        <dbReference type="ARBA" id="ARBA00022692"/>
    </source>
</evidence>
<evidence type="ECO:0000256" key="12">
    <source>
        <dbReference type="SAM" id="MobiDB-lite"/>
    </source>
</evidence>
<dbReference type="Gene3D" id="2.40.170.20">
    <property type="entry name" value="TonB-dependent receptor, beta-barrel domain"/>
    <property type="match status" value="2"/>
</dbReference>
<keyword evidence="3 11" id="KW-1134">Transmembrane beta strand</keyword>
<evidence type="ECO:0000256" key="8">
    <source>
        <dbReference type="ARBA" id="ARBA00023065"/>
    </source>
</evidence>
<dbReference type="Proteomes" id="UP000617628">
    <property type="component" value="Unassembled WGS sequence"/>
</dbReference>
<dbReference type="GO" id="GO:0015344">
    <property type="term" value="F:siderophore uptake transmembrane transporter activity"/>
    <property type="evidence" value="ECO:0007669"/>
    <property type="project" value="TreeGrafter"/>
</dbReference>
<dbReference type="PANTHER" id="PTHR32552">
    <property type="entry name" value="FERRICHROME IRON RECEPTOR-RELATED"/>
    <property type="match status" value="1"/>
</dbReference>
<evidence type="ECO:0000256" key="10">
    <source>
        <dbReference type="ARBA" id="ARBA00023237"/>
    </source>
</evidence>
<feature type="region of interest" description="Disordered" evidence="12">
    <location>
        <begin position="597"/>
        <end position="616"/>
    </location>
</feature>
<evidence type="ECO:0000256" key="2">
    <source>
        <dbReference type="ARBA" id="ARBA00022448"/>
    </source>
</evidence>
<reference evidence="14" key="1">
    <citation type="submission" date="2021-01" db="EMBL/GenBank/DDBJ databases">
        <title>Modified the classification status of verrucomicrobia.</title>
        <authorList>
            <person name="Feng X."/>
        </authorList>
    </citation>
    <scope>NUCLEOTIDE SEQUENCE</scope>
    <source>
        <strain evidence="14">KCTC 13126</strain>
    </source>
</reference>
<feature type="compositionally biased region" description="Polar residues" evidence="12">
    <location>
        <begin position="597"/>
        <end position="611"/>
    </location>
</feature>
<keyword evidence="4" id="KW-0410">Iron transport</keyword>
<dbReference type="Gene3D" id="2.170.130.10">
    <property type="entry name" value="TonB-dependent receptor, plug domain"/>
    <property type="match status" value="1"/>
</dbReference>
<protein>
    <submittedName>
        <fullName evidence="14">TonB-dependent receptor plug domain-containing protein</fullName>
    </submittedName>
</protein>